<organism evidence="2 3">
    <name type="scientific">Bombardia bombarda</name>
    <dbReference type="NCBI Taxonomy" id="252184"/>
    <lineage>
        <taxon>Eukaryota</taxon>
        <taxon>Fungi</taxon>
        <taxon>Dikarya</taxon>
        <taxon>Ascomycota</taxon>
        <taxon>Pezizomycotina</taxon>
        <taxon>Sordariomycetes</taxon>
        <taxon>Sordariomycetidae</taxon>
        <taxon>Sordariales</taxon>
        <taxon>Lasiosphaeriaceae</taxon>
        <taxon>Bombardia</taxon>
    </lineage>
</organism>
<dbReference type="EMBL" id="JAULSR010000002">
    <property type="protein sequence ID" value="KAK0629067.1"/>
    <property type="molecule type" value="Genomic_DNA"/>
</dbReference>
<comment type="caution">
    <text evidence="2">The sequence shown here is derived from an EMBL/GenBank/DDBJ whole genome shotgun (WGS) entry which is preliminary data.</text>
</comment>
<evidence type="ECO:0000256" key="1">
    <source>
        <dbReference type="SAM" id="SignalP"/>
    </source>
</evidence>
<gene>
    <name evidence="2" type="ORF">B0T17DRAFT_524532</name>
</gene>
<sequence length="77" mass="8672">MKKKVSAFPVGLFVPIFIATGWSELSRCQVHPYDIYHTATLYSQEEGGPTEAAKYQQERASGIFSLLDTSNNFPNWT</sequence>
<reference evidence="2" key="1">
    <citation type="submission" date="2023-06" db="EMBL/GenBank/DDBJ databases">
        <title>Genome-scale phylogeny and comparative genomics of the fungal order Sordariales.</title>
        <authorList>
            <consortium name="Lawrence Berkeley National Laboratory"/>
            <person name="Hensen N."/>
            <person name="Bonometti L."/>
            <person name="Westerberg I."/>
            <person name="Brannstrom I.O."/>
            <person name="Guillou S."/>
            <person name="Cros-Aarteil S."/>
            <person name="Calhoun S."/>
            <person name="Haridas S."/>
            <person name="Kuo A."/>
            <person name="Mondo S."/>
            <person name="Pangilinan J."/>
            <person name="Riley R."/>
            <person name="LaButti K."/>
            <person name="Andreopoulos B."/>
            <person name="Lipzen A."/>
            <person name="Chen C."/>
            <person name="Yanf M."/>
            <person name="Daum C."/>
            <person name="Ng V."/>
            <person name="Clum A."/>
            <person name="Steindorff A."/>
            <person name="Ohm R."/>
            <person name="Martin F."/>
            <person name="Silar P."/>
            <person name="Natvig D."/>
            <person name="Lalanne C."/>
            <person name="Gautier V."/>
            <person name="Ament-velasquez S.L."/>
            <person name="Kruys A."/>
            <person name="Hutchinson M.I."/>
            <person name="Powell A.J."/>
            <person name="Barry K."/>
            <person name="Miller A.N."/>
            <person name="Grigoriev I.V."/>
            <person name="Debuchy R."/>
            <person name="Gladieux P."/>
            <person name="Thoren M.H."/>
            <person name="Johannesson H."/>
        </authorList>
    </citation>
    <scope>NUCLEOTIDE SEQUENCE</scope>
    <source>
        <strain evidence="2">SMH3391-2</strain>
    </source>
</reference>
<feature type="chain" id="PRO_5041244639" evidence="1">
    <location>
        <begin position="24"/>
        <end position="77"/>
    </location>
</feature>
<accession>A0AA39X8V2</accession>
<evidence type="ECO:0000313" key="2">
    <source>
        <dbReference type="EMBL" id="KAK0629067.1"/>
    </source>
</evidence>
<name>A0AA39X8V2_9PEZI</name>
<feature type="signal peptide" evidence="1">
    <location>
        <begin position="1"/>
        <end position="23"/>
    </location>
</feature>
<keyword evidence="3" id="KW-1185">Reference proteome</keyword>
<dbReference type="Proteomes" id="UP001174934">
    <property type="component" value="Unassembled WGS sequence"/>
</dbReference>
<keyword evidence="1" id="KW-0732">Signal</keyword>
<protein>
    <submittedName>
        <fullName evidence="2">Uncharacterized protein</fullName>
    </submittedName>
</protein>
<evidence type="ECO:0000313" key="3">
    <source>
        <dbReference type="Proteomes" id="UP001174934"/>
    </source>
</evidence>
<dbReference type="AlphaFoldDB" id="A0AA39X8V2"/>
<proteinExistence type="predicted"/>